<name>A0A2N3YJV6_9MICO</name>
<evidence type="ECO:0000313" key="10">
    <source>
        <dbReference type="Proteomes" id="UP000233781"/>
    </source>
</evidence>
<evidence type="ECO:0000256" key="4">
    <source>
        <dbReference type="ARBA" id="ARBA00022692"/>
    </source>
</evidence>
<protein>
    <submittedName>
        <fullName evidence="9">Undecaprenyl-phosphate galactose phosphotransferase WbaP/exopolysaccharide biosynthesis polyprenyl glycosylphosphotransferase</fullName>
    </submittedName>
</protein>
<evidence type="ECO:0000256" key="1">
    <source>
        <dbReference type="ARBA" id="ARBA00004141"/>
    </source>
</evidence>
<sequence length="487" mass="52326">MTVHEILAPRLTARSGRRSRRAPSVAAVVVDLAVVLLVTLTAGLGRATLPVFRSVGDVPELVALAAAPIVIGWVVVIGLHGGYSAHLLGAGTQEYKAVVRGSFVTAGVIGVVSFLGKVPLSRGFFFLLLLLGVPSLLAGRFFLRRGLHALRRRGLLSHRVLVAGSAAQVDEIADVLRREPWLGLSVVGALLPTAAGGPTTPGGLPVLGTTARLVAVVEDSGCDVVLFAGGAVASAQQMRRAAWDLEGVDVQIMLVPSLTDVATDRVRVRPAAGMHLMELEGPRAHQASRVSKRIFDIVGASLCLVAAAPVLAITALAVRRHDGGPVIFRQRRVGLHGELFDCLKFRSMVVDAEAARRAGAVETTHEDDHVLFKHVDDPRVTPPGRLIRRFSIDEIPQFLNVLRGEMSLVGPRPPLPDEVERYTDDVRTRLAVRPGMTGLWQVSGRSDLSWEDSVRLDLYYVDNWSLVQDLAILWRTASAVISARGAY</sequence>
<evidence type="ECO:0000313" key="9">
    <source>
        <dbReference type="EMBL" id="PKW27089.1"/>
    </source>
</evidence>
<dbReference type="Proteomes" id="UP000233781">
    <property type="component" value="Unassembled WGS sequence"/>
</dbReference>
<dbReference type="RefSeq" id="WP_101395564.1">
    <property type="nucleotide sequence ID" value="NZ_PJNE01000001.1"/>
</dbReference>
<keyword evidence="4 7" id="KW-0812">Transmembrane</keyword>
<feature type="domain" description="Bacterial sugar transferase" evidence="8">
    <location>
        <begin position="292"/>
        <end position="481"/>
    </location>
</feature>
<reference evidence="9 10" key="1">
    <citation type="submission" date="2017-12" db="EMBL/GenBank/DDBJ databases">
        <title>Sequencing the genomes of 1000 Actinobacteria strains.</title>
        <authorList>
            <person name="Klenk H.-P."/>
        </authorList>
    </citation>
    <scope>NUCLEOTIDE SEQUENCE [LARGE SCALE GENOMIC DNA]</scope>
    <source>
        <strain evidence="9 10">DSM 12806</strain>
    </source>
</reference>
<dbReference type="InterPro" id="IPR003362">
    <property type="entry name" value="Bact_transf"/>
</dbReference>
<comment type="caution">
    <text evidence="9">The sequence shown here is derived from an EMBL/GenBank/DDBJ whole genome shotgun (WGS) entry which is preliminary data.</text>
</comment>
<keyword evidence="3 9" id="KW-0808">Transferase</keyword>
<feature type="transmembrane region" description="Helical" evidence="7">
    <location>
        <begin position="294"/>
        <end position="318"/>
    </location>
</feature>
<keyword evidence="6 7" id="KW-0472">Membrane</keyword>
<evidence type="ECO:0000256" key="5">
    <source>
        <dbReference type="ARBA" id="ARBA00022989"/>
    </source>
</evidence>
<evidence type="ECO:0000256" key="2">
    <source>
        <dbReference type="ARBA" id="ARBA00006464"/>
    </source>
</evidence>
<feature type="transmembrane region" description="Helical" evidence="7">
    <location>
        <begin position="61"/>
        <end position="85"/>
    </location>
</feature>
<feature type="transmembrane region" description="Helical" evidence="7">
    <location>
        <begin position="97"/>
        <end position="118"/>
    </location>
</feature>
<dbReference type="AlphaFoldDB" id="A0A2N3YJV6"/>
<evidence type="ECO:0000256" key="7">
    <source>
        <dbReference type="SAM" id="Phobius"/>
    </source>
</evidence>
<comment type="similarity">
    <text evidence="2">Belongs to the bacterial sugar transferase family.</text>
</comment>
<dbReference type="PANTHER" id="PTHR30576">
    <property type="entry name" value="COLANIC BIOSYNTHESIS UDP-GLUCOSE LIPID CARRIER TRANSFERASE"/>
    <property type="match status" value="1"/>
</dbReference>
<dbReference type="Pfam" id="PF13727">
    <property type="entry name" value="CoA_binding_3"/>
    <property type="match status" value="1"/>
</dbReference>
<dbReference type="OrthoDB" id="9808602at2"/>
<evidence type="ECO:0000259" key="8">
    <source>
        <dbReference type="Pfam" id="PF02397"/>
    </source>
</evidence>
<evidence type="ECO:0000256" key="3">
    <source>
        <dbReference type="ARBA" id="ARBA00022679"/>
    </source>
</evidence>
<accession>A0A2N3YJV6</accession>
<feature type="transmembrane region" description="Helical" evidence="7">
    <location>
        <begin position="24"/>
        <end position="49"/>
    </location>
</feature>
<dbReference type="Gene3D" id="3.40.50.720">
    <property type="entry name" value="NAD(P)-binding Rossmann-like Domain"/>
    <property type="match status" value="1"/>
</dbReference>
<keyword evidence="10" id="KW-1185">Reference proteome</keyword>
<dbReference type="NCBIfam" id="TIGR03025">
    <property type="entry name" value="EPS_sugtrans"/>
    <property type="match status" value="1"/>
</dbReference>
<dbReference type="GO" id="GO:0016780">
    <property type="term" value="F:phosphotransferase activity, for other substituted phosphate groups"/>
    <property type="evidence" value="ECO:0007669"/>
    <property type="project" value="TreeGrafter"/>
</dbReference>
<dbReference type="EMBL" id="PJNE01000001">
    <property type="protein sequence ID" value="PKW27089.1"/>
    <property type="molecule type" value="Genomic_DNA"/>
</dbReference>
<feature type="transmembrane region" description="Helical" evidence="7">
    <location>
        <begin position="124"/>
        <end position="143"/>
    </location>
</feature>
<proteinExistence type="inferred from homology"/>
<comment type="subcellular location">
    <subcellularLocation>
        <location evidence="1">Membrane</location>
        <topology evidence="1">Multi-pass membrane protein</topology>
    </subcellularLocation>
</comment>
<dbReference type="InterPro" id="IPR017475">
    <property type="entry name" value="EPS_sugar_tfrase"/>
</dbReference>
<dbReference type="GO" id="GO:0016020">
    <property type="term" value="C:membrane"/>
    <property type="evidence" value="ECO:0007669"/>
    <property type="project" value="UniProtKB-SubCell"/>
</dbReference>
<gene>
    <name evidence="9" type="ORF">ATL31_1924</name>
</gene>
<dbReference type="PANTHER" id="PTHR30576:SF10">
    <property type="entry name" value="SLL5057 PROTEIN"/>
    <property type="match status" value="1"/>
</dbReference>
<organism evidence="9 10">
    <name type="scientific">Phycicoccus duodecadis</name>
    <dbReference type="NCBI Taxonomy" id="173053"/>
    <lineage>
        <taxon>Bacteria</taxon>
        <taxon>Bacillati</taxon>
        <taxon>Actinomycetota</taxon>
        <taxon>Actinomycetes</taxon>
        <taxon>Micrococcales</taxon>
        <taxon>Intrasporangiaceae</taxon>
        <taxon>Phycicoccus</taxon>
    </lineage>
</organism>
<evidence type="ECO:0000256" key="6">
    <source>
        <dbReference type="ARBA" id="ARBA00023136"/>
    </source>
</evidence>
<keyword evidence="5 7" id="KW-1133">Transmembrane helix</keyword>
<dbReference type="Pfam" id="PF02397">
    <property type="entry name" value="Bac_transf"/>
    <property type="match status" value="1"/>
</dbReference>